<dbReference type="PANTHER" id="PTHR41532:SF1">
    <property type="entry name" value="FIXS PROTEIN"/>
    <property type="match status" value="1"/>
</dbReference>
<dbReference type="AlphaFoldDB" id="A0A369CJ16"/>
<comment type="caution">
    <text evidence="3">The sequence shown here is derived from an EMBL/GenBank/DDBJ whole genome shotgun (WGS) entry which is preliminary data.</text>
</comment>
<gene>
    <name evidence="3" type="ORF">DFQ59_101579</name>
</gene>
<accession>A0A369CJ16</accession>
<reference evidence="3 4" key="1">
    <citation type="submission" date="2018-07" db="EMBL/GenBank/DDBJ databases">
        <title>Genomic Encyclopedia of Type Strains, Phase IV (KMG-IV): sequencing the most valuable type-strain genomes for metagenomic binning, comparative biology and taxonomic classification.</title>
        <authorList>
            <person name="Goeker M."/>
        </authorList>
    </citation>
    <scope>NUCLEOTIDE SEQUENCE [LARGE SCALE GENOMIC DNA]</scope>
    <source>
        <strain evidence="3 4">DSM 26407</strain>
    </source>
</reference>
<evidence type="ECO:0000313" key="4">
    <source>
        <dbReference type="Proteomes" id="UP000252707"/>
    </source>
</evidence>
<evidence type="ECO:0000256" key="2">
    <source>
        <dbReference type="SAM" id="Phobius"/>
    </source>
</evidence>
<dbReference type="OrthoDB" id="9802763at2"/>
<dbReference type="EMBL" id="QPJY01000001">
    <property type="protein sequence ID" value="RCX33278.1"/>
    <property type="molecule type" value="Genomic_DNA"/>
</dbReference>
<dbReference type="NCBIfam" id="TIGR00847">
    <property type="entry name" value="ccoS"/>
    <property type="match status" value="1"/>
</dbReference>
<feature type="transmembrane region" description="Helical" evidence="2">
    <location>
        <begin position="6"/>
        <end position="26"/>
    </location>
</feature>
<feature type="region of interest" description="Disordered" evidence="1">
    <location>
        <begin position="42"/>
        <end position="85"/>
    </location>
</feature>
<dbReference type="Pfam" id="PF03597">
    <property type="entry name" value="FixS"/>
    <property type="match status" value="1"/>
</dbReference>
<dbReference type="Proteomes" id="UP000252707">
    <property type="component" value="Unassembled WGS sequence"/>
</dbReference>
<keyword evidence="2" id="KW-0472">Membrane</keyword>
<proteinExistence type="predicted"/>
<keyword evidence="2" id="KW-0812">Transmembrane</keyword>
<evidence type="ECO:0000313" key="3">
    <source>
        <dbReference type="EMBL" id="RCX33278.1"/>
    </source>
</evidence>
<evidence type="ECO:0000256" key="1">
    <source>
        <dbReference type="SAM" id="MobiDB-lite"/>
    </source>
</evidence>
<organism evidence="3 4">
    <name type="scientific">Thioalbus denitrificans</name>
    <dbReference type="NCBI Taxonomy" id="547122"/>
    <lineage>
        <taxon>Bacteria</taxon>
        <taxon>Pseudomonadati</taxon>
        <taxon>Pseudomonadota</taxon>
        <taxon>Gammaproteobacteria</taxon>
        <taxon>Chromatiales</taxon>
        <taxon>Ectothiorhodospiraceae</taxon>
        <taxon>Thioalbus</taxon>
    </lineage>
</organism>
<dbReference type="PANTHER" id="PTHR41532">
    <property type="entry name" value="FIXS PROTEIN"/>
    <property type="match status" value="1"/>
</dbReference>
<name>A0A369CJ16_9GAMM</name>
<protein>
    <submittedName>
        <fullName evidence="3">Cbb3-type cytochrome oxidase maturation protein</fullName>
    </submittedName>
</protein>
<dbReference type="RefSeq" id="WP_114278136.1">
    <property type="nucleotide sequence ID" value="NZ_QPJY01000001.1"/>
</dbReference>
<keyword evidence="4" id="KW-1185">Reference proteome</keyword>
<keyword evidence="2" id="KW-1133">Transmembrane helix</keyword>
<sequence>MDVIYGLLPGVLLFGLVVVGVLFWAARSGQFDDLEGEAHRILMDEDLDEEQDRGGRSKAGAPQGDAPGEGGAAPEQAEEEPRTRK</sequence>
<dbReference type="InterPro" id="IPR004714">
    <property type="entry name" value="Cyt_oxidase_maturation_cbb3"/>
</dbReference>